<evidence type="ECO:0000256" key="2">
    <source>
        <dbReference type="ARBA" id="ARBA00005417"/>
    </source>
</evidence>
<evidence type="ECO:0000313" key="10">
    <source>
        <dbReference type="Proteomes" id="UP000028875"/>
    </source>
</evidence>
<reference evidence="10" key="2">
    <citation type="submission" date="2014-05" db="EMBL/GenBank/DDBJ databases">
        <title>Draft genome sequence of Virgibacillus massiliensis Vm-5.</title>
        <authorList>
            <person name="Khelaifia S."/>
            <person name="Croce O."/>
            <person name="Lagier J.C."/>
            <person name="Raoult D."/>
        </authorList>
    </citation>
    <scope>NUCLEOTIDE SEQUENCE [LARGE SCALE GENOMIC DNA]</scope>
    <source>
        <strain evidence="10">Vm-5</strain>
    </source>
</reference>
<dbReference type="NCBIfam" id="TIGR01727">
    <property type="entry name" value="oligo_HPY"/>
    <property type="match status" value="1"/>
</dbReference>
<keyword evidence="10" id="KW-1185">Reference proteome</keyword>
<gene>
    <name evidence="9" type="primary">oppD_4</name>
    <name evidence="9" type="ORF">BN990_01095</name>
</gene>
<proteinExistence type="inferred from homology"/>
<organism evidence="9 10">
    <name type="scientific">Virgibacillus massiliensis</name>
    <dbReference type="NCBI Taxonomy" id="1462526"/>
    <lineage>
        <taxon>Bacteria</taxon>
        <taxon>Bacillati</taxon>
        <taxon>Bacillota</taxon>
        <taxon>Bacilli</taxon>
        <taxon>Bacillales</taxon>
        <taxon>Bacillaceae</taxon>
        <taxon>Virgibacillus</taxon>
    </lineage>
</organism>
<dbReference type="AlphaFoldDB" id="A0A024Q9C0"/>
<dbReference type="FunFam" id="3.40.50.300:FF:000016">
    <property type="entry name" value="Oligopeptide ABC transporter ATP-binding component"/>
    <property type="match status" value="1"/>
</dbReference>
<evidence type="ECO:0000256" key="1">
    <source>
        <dbReference type="ARBA" id="ARBA00004202"/>
    </source>
</evidence>
<dbReference type="RefSeq" id="WP_021289281.1">
    <property type="nucleotide sequence ID" value="NZ_BNER01000003.1"/>
</dbReference>
<keyword evidence="3" id="KW-0813">Transport</keyword>
<dbReference type="OrthoDB" id="9802264at2"/>
<protein>
    <submittedName>
        <fullName evidence="9">Stage 0 sporulation protein KD</fullName>
    </submittedName>
</protein>
<evidence type="ECO:0000256" key="7">
    <source>
        <dbReference type="ARBA" id="ARBA00023136"/>
    </source>
</evidence>
<dbReference type="GO" id="GO:0015833">
    <property type="term" value="P:peptide transport"/>
    <property type="evidence" value="ECO:0007669"/>
    <property type="project" value="InterPro"/>
</dbReference>
<comment type="caution">
    <text evidence="9">The sequence shown here is derived from an EMBL/GenBank/DDBJ whole genome shotgun (WGS) entry which is preliminary data.</text>
</comment>
<dbReference type="InterPro" id="IPR003593">
    <property type="entry name" value="AAA+_ATPase"/>
</dbReference>
<dbReference type="STRING" id="1462526.BN990_01095"/>
<evidence type="ECO:0000256" key="6">
    <source>
        <dbReference type="ARBA" id="ARBA00022840"/>
    </source>
</evidence>
<dbReference type="InterPro" id="IPR017871">
    <property type="entry name" value="ABC_transporter-like_CS"/>
</dbReference>
<reference evidence="9 10" key="1">
    <citation type="submission" date="2014-03" db="EMBL/GenBank/DDBJ databases">
        <authorList>
            <person name="Urmite Genomes U."/>
        </authorList>
    </citation>
    <scope>NUCLEOTIDE SEQUENCE [LARGE SCALE GENOMIC DNA]</scope>
    <source>
        <strain evidence="9 10">Vm-5</strain>
    </source>
</reference>
<keyword evidence="5" id="KW-0547">Nucleotide-binding</keyword>
<dbReference type="Proteomes" id="UP000028875">
    <property type="component" value="Unassembled WGS sequence"/>
</dbReference>
<evidence type="ECO:0000313" key="9">
    <source>
        <dbReference type="EMBL" id="CDQ38820.1"/>
    </source>
</evidence>
<dbReference type="SUPFAM" id="SSF52540">
    <property type="entry name" value="P-loop containing nucleoside triphosphate hydrolases"/>
    <property type="match status" value="1"/>
</dbReference>
<dbReference type="Pfam" id="PF00005">
    <property type="entry name" value="ABC_tran"/>
    <property type="match status" value="1"/>
</dbReference>
<name>A0A024Q9C0_9BACI</name>
<evidence type="ECO:0000256" key="4">
    <source>
        <dbReference type="ARBA" id="ARBA00022475"/>
    </source>
</evidence>
<evidence type="ECO:0000259" key="8">
    <source>
        <dbReference type="PROSITE" id="PS50893"/>
    </source>
</evidence>
<evidence type="ECO:0000256" key="5">
    <source>
        <dbReference type="ARBA" id="ARBA00022741"/>
    </source>
</evidence>
<dbReference type="PROSITE" id="PS50893">
    <property type="entry name" value="ABC_TRANSPORTER_2"/>
    <property type="match status" value="1"/>
</dbReference>
<dbReference type="InterPro" id="IPR013563">
    <property type="entry name" value="Oligopep_ABC_C"/>
</dbReference>
<dbReference type="CDD" id="cd03257">
    <property type="entry name" value="ABC_NikE_OppD_transporters"/>
    <property type="match status" value="1"/>
</dbReference>
<dbReference type="GO" id="GO:0016887">
    <property type="term" value="F:ATP hydrolysis activity"/>
    <property type="evidence" value="ECO:0007669"/>
    <property type="project" value="InterPro"/>
</dbReference>
<comment type="similarity">
    <text evidence="2">Belongs to the ABC transporter superfamily.</text>
</comment>
<dbReference type="SMART" id="SM00382">
    <property type="entry name" value="AAA"/>
    <property type="match status" value="1"/>
</dbReference>
<dbReference type="InterPro" id="IPR027417">
    <property type="entry name" value="P-loop_NTPase"/>
</dbReference>
<dbReference type="EMBL" id="CCDP010000001">
    <property type="protein sequence ID" value="CDQ38820.1"/>
    <property type="molecule type" value="Genomic_DNA"/>
</dbReference>
<dbReference type="GO" id="GO:0005524">
    <property type="term" value="F:ATP binding"/>
    <property type="evidence" value="ECO:0007669"/>
    <property type="project" value="UniProtKB-KW"/>
</dbReference>
<keyword evidence="6" id="KW-0067">ATP-binding</keyword>
<dbReference type="Pfam" id="PF08352">
    <property type="entry name" value="oligo_HPY"/>
    <property type="match status" value="1"/>
</dbReference>
<keyword evidence="7" id="KW-0472">Membrane</keyword>
<comment type="subcellular location">
    <subcellularLocation>
        <location evidence="1">Cell membrane</location>
        <topology evidence="1">Peripheral membrane protein</topology>
    </subcellularLocation>
</comment>
<dbReference type="PROSITE" id="PS00211">
    <property type="entry name" value="ABC_TRANSPORTER_1"/>
    <property type="match status" value="1"/>
</dbReference>
<dbReference type="PANTHER" id="PTHR43297">
    <property type="entry name" value="OLIGOPEPTIDE TRANSPORT ATP-BINDING PROTEIN APPD"/>
    <property type="match status" value="1"/>
</dbReference>
<dbReference type="InterPro" id="IPR050388">
    <property type="entry name" value="ABC_Ni/Peptide_Import"/>
</dbReference>
<sequence length="332" mass="36672">MNPLLQVTDLETTFHTPNKDLTAVRNVSFSVDHGETLCIVGESGCGKSLTSLSIMGLLPAKGRITNGSILLGEEELTKQSEVQMEKIRGNKVSMIFQEPMTALNPVLTIGFQLRESLMIHRQMNKKAATVKSIELLNKVGIPSPRERLKQYPHELSGGMRQRVMIAIALACEPDLLIADEPTTALDVTIQAQILDLIDELQQEIGMGVIFVTHDMGVVAEIADRVMVMYGGEVVETADVDAIFEAPQHPYTKGLLHSVPDVDNPMQELKIIEGSMPGPDDKITGCRFHPRCPFAMEKCKQKEPPLFNLSPMHTSKCWLQEVTESESNTVIRG</sequence>
<dbReference type="Gene3D" id="3.40.50.300">
    <property type="entry name" value="P-loop containing nucleotide triphosphate hydrolases"/>
    <property type="match status" value="1"/>
</dbReference>
<evidence type="ECO:0000256" key="3">
    <source>
        <dbReference type="ARBA" id="ARBA00022448"/>
    </source>
</evidence>
<dbReference type="InterPro" id="IPR003439">
    <property type="entry name" value="ABC_transporter-like_ATP-bd"/>
</dbReference>
<keyword evidence="4" id="KW-1003">Cell membrane</keyword>
<dbReference type="PANTHER" id="PTHR43297:SF2">
    <property type="entry name" value="DIPEPTIDE TRANSPORT ATP-BINDING PROTEIN DPPD"/>
    <property type="match status" value="1"/>
</dbReference>
<feature type="domain" description="ABC transporter" evidence="8">
    <location>
        <begin position="5"/>
        <end position="255"/>
    </location>
</feature>
<accession>A0A024Q9C0</accession>
<dbReference type="GO" id="GO:0005886">
    <property type="term" value="C:plasma membrane"/>
    <property type="evidence" value="ECO:0007669"/>
    <property type="project" value="UniProtKB-SubCell"/>
</dbReference>
<dbReference type="eggNOG" id="COG0444">
    <property type="taxonomic scope" value="Bacteria"/>
</dbReference>